<feature type="compositionally biased region" description="Acidic residues" evidence="3">
    <location>
        <begin position="61"/>
        <end position="74"/>
    </location>
</feature>
<dbReference type="PANTHER" id="PTHR43877">
    <property type="entry name" value="AMINOALKYLPHOSPHONATE N-ACETYLTRANSFERASE-RELATED-RELATED"/>
    <property type="match status" value="1"/>
</dbReference>
<dbReference type="Proteomes" id="UP001622557">
    <property type="component" value="Chromosome"/>
</dbReference>
<evidence type="ECO:0000313" key="5">
    <source>
        <dbReference type="EMBL" id="WTQ79934.1"/>
    </source>
</evidence>
<evidence type="ECO:0000259" key="4">
    <source>
        <dbReference type="PROSITE" id="PS51186"/>
    </source>
</evidence>
<sequence length="188" mass="20312">MTTADDTGYRYRAALPEDAPAIKALDSSFTTGTVFRVSVTDEGFLLREVPVEPPLTKVFPEDEPDGDEGEGEDGADSRTFVAQGASGELAGFVTASYSGWNRRLTVEDIEVAPEHRGRGVGRALMGLAAQFARERGAGHIWLEVTNINAPAIHAYRRMGFTFCGLDTTLYDGTPSQGEQALYMSMPCP</sequence>
<evidence type="ECO:0000313" key="6">
    <source>
        <dbReference type="Proteomes" id="UP001622557"/>
    </source>
</evidence>
<feature type="region of interest" description="Disordered" evidence="3">
    <location>
        <begin position="55"/>
        <end position="77"/>
    </location>
</feature>
<keyword evidence="2" id="KW-0012">Acyltransferase</keyword>
<dbReference type="RefSeq" id="WP_363853279.1">
    <property type="nucleotide sequence ID" value="NZ_CP108164.1"/>
</dbReference>
<dbReference type="GeneID" id="97280009"/>
<dbReference type="InterPro" id="IPR000182">
    <property type="entry name" value="GNAT_dom"/>
</dbReference>
<dbReference type="EMBL" id="CP108164">
    <property type="protein sequence ID" value="WTQ79934.1"/>
    <property type="molecule type" value="Genomic_DNA"/>
</dbReference>
<name>A0ABZ1KJJ5_STRAH</name>
<dbReference type="PROSITE" id="PS51186">
    <property type="entry name" value="GNAT"/>
    <property type="match status" value="1"/>
</dbReference>
<dbReference type="Pfam" id="PF00583">
    <property type="entry name" value="Acetyltransf_1"/>
    <property type="match status" value="1"/>
</dbReference>
<gene>
    <name evidence="5" type="ORF">OG350_06260</name>
</gene>
<dbReference type="PANTHER" id="PTHR43877:SF2">
    <property type="entry name" value="AMINOALKYLPHOSPHONATE N-ACETYLTRANSFERASE-RELATED"/>
    <property type="match status" value="1"/>
</dbReference>
<organism evidence="5 6">
    <name type="scientific">Streptomyces achromogenes</name>
    <dbReference type="NCBI Taxonomy" id="67255"/>
    <lineage>
        <taxon>Bacteria</taxon>
        <taxon>Bacillati</taxon>
        <taxon>Actinomycetota</taxon>
        <taxon>Actinomycetes</taxon>
        <taxon>Kitasatosporales</taxon>
        <taxon>Streptomycetaceae</taxon>
        <taxon>Streptomyces</taxon>
    </lineage>
</organism>
<dbReference type="SUPFAM" id="SSF55729">
    <property type="entry name" value="Acyl-CoA N-acyltransferases (Nat)"/>
    <property type="match status" value="1"/>
</dbReference>
<evidence type="ECO:0000256" key="3">
    <source>
        <dbReference type="SAM" id="MobiDB-lite"/>
    </source>
</evidence>
<feature type="domain" description="N-acetyltransferase" evidence="4">
    <location>
        <begin position="9"/>
        <end position="188"/>
    </location>
</feature>
<dbReference type="InterPro" id="IPR016181">
    <property type="entry name" value="Acyl_CoA_acyltransferase"/>
</dbReference>
<keyword evidence="6" id="KW-1185">Reference proteome</keyword>
<dbReference type="CDD" id="cd04301">
    <property type="entry name" value="NAT_SF"/>
    <property type="match status" value="1"/>
</dbReference>
<accession>A0ABZ1KJJ5</accession>
<evidence type="ECO:0000256" key="2">
    <source>
        <dbReference type="ARBA" id="ARBA00023315"/>
    </source>
</evidence>
<dbReference type="InterPro" id="IPR050832">
    <property type="entry name" value="Bact_Acetyltransf"/>
</dbReference>
<evidence type="ECO:0000256" key="1">
    <source>
        <dbReference type="ARBA" id="ARBA00022679"/>
    </source>
</evidence>
<reference evidence="5 6" key="1">
    <citation type="submission" date="2022-10" db="EMBL/GenBank/DDBJ databases">
        <title>The complete genomes of actinobacterial strains from the NBC collection.</title>
        <authorList>
            <person name="Joergensen T.S."/>
            <person name="Alvarez Arevalo M."/>
            <person name="Sterndorff E.B."/>
            <person name="Faurdal D."/>
            <person name="Vuksanovic O."/>
            <person name="Mourched A.-S."/>
            <person name="Charusanti P."/>
            <person name="Shaw S."/>
            <person name="Blin K."/>
            <person name="Weber T."/>
        </authorList>
    </citation>
    <scope>NUCLEOTIDE SEQUENCE [LARGE SCALE GENOMIC DNA]</scope>
    <source>
        <strain evidence="5 6">NBC_00156</strain>
    </source>
</reference>
<protein>
    <submittedName>
        <fullName evidence="5">GNAT family N-acetyltransferase</fullName>
    </submittedName>
</protein>
<dbReference type="Gene3D" id="3.40.630.30">
    <property type="match status" value="1"/>
</dbReference>
<keyword evidence="1" id="KW-0808">Transferase</keyword>
<proteinExistence type="predicted"/>